<dbReference type="RefSeq" id="WP_138055343.1">
    <property type="nucleotide sequence ID" value="NZ_VAWE01000001.1"/>
</dbReference>
<dbReference type="GO" id="GO:0046872">
    <property type="term" value="F:metal ion binding"/>
    <property type="evidence" value="ECO:0007669"/>
    <property type="project" value="UniProtKB-KW"/>
</dbReference>
<sequence length="319" mass="32889">MTESAHPRESLAPNPLPLDSTAQLLTRITAQLGAQLSHVQLNGVRRPMSSPSLSSAAAGDPFTTRAATGPAGAAPVLVAVAHGSRDPRALRTVTRLLDRVRELRPGADVRLGHIELDEPLLPDTLAGLGGREAVLVPLLLGRGFHVKHDIPAAVAAVPGLRARIAPPLGPHPLLVEALHDRLVEAGWRGPEDGGRGAGVVLAAAGSRDPASAADARSTAAMLAERLGGVPVLPAYASAVSPSVPEALRALAARGRHRVALASYFTAPGRFATASRSAAPWMAAAPLGAHPALARLVLQRYDEAGNAPYAPTGPRRLVTV</sequence>
<evidence type="ECO:0000256" key="3">
    <source>
        <dbReference type="SAM" id="MobiDB-lite"/>
    </source>
</evidence>
<feature type="region of interest" description="Disordered" evidence="3">
    <location>
        <begin position="45"/>
        <end position="66"/>
    </location>
</feature>
<accession>A0A5R9E9Y7</accession>
<organism evidence="4 5">
    <name type="scientific">Streptomyces marianii</name>
    <dbReference type="NCBI Taxonomy" id="1817406"/>
    <lineage>
        <taxon>Bacteria</taxon>
        <taxon>Bacillati</taxon>
        <taxon>Actinomycetota</taxon>
        <taxon>Actinomycetes</taxon>
        <taxon>Kitasatosporales</taxon>
        <taxon>Streptomycetaceae</taxon>
        <taxon>Streptomyces</taxon>
    </lineage>
</organism>
<dbReference type="PANTHER" id="PTHR33542">
    <property type="entry name" value="SIROHYDROCHLORIN FERROCHELATASE, CHLOROPLASTIC"/>
    <property type="match status" value="1"/>
</dbReference>
<name>A0A5R9E9Y7_9ACTN</name>
<dbReference type="AlphaFoldDB" id="A0A5R9E9Y7"/>
<reference evidence="4 5" key="1">
    <citation type="submission" date="2019-05" db="EMBL/GenBank/DDBJ databases">
        <title>Streptomyces marianii sp. nov., a novel marine actinomycete from southern coast of India.</title>
        <authorList>
            <person name="Iniyan A.M."/>
            <person name="Wink J."/>
            <person name="Ramprasad E."/>
            <person name="Ramana C.V."/>
            <person name="Bunk B."/>
            <person name="Sproer C."/>
            <person name="Joseph F.-J.R.S."/>
            <person name="Vincent S.G.P."/>
        </authorList>
    </citation>
    <scope>NUCLEOTIDE SEQUENCE [LARGE SCALE GENOMIC DNA]</scope>
    <source>
        <strain evidence="4 5">ICN19</strain>
    </source>
</reference>
<dbReference type="EMBL" id="VAWE01000001">
    <property type="protein sequence ID" value="TLQ46027.1"/>
    <property type="molecule type" value="Genomic_DNA"/>
</dbReference>
<keyword evidence="2" id="KW-0456">Lyase</keyword>
<dbReference type="GO" id="GO:0016829">
    <property type="term" value="F:lyase activity"/>
    <property type="evidence" value="ECO:0007669"/>
    <property type="project" value="UniProtKB-KW"/>
</dbReference>
<keyword evidence="5" id="KW-1185">Reference proteome</keyword>
<evidence type="ECO:0000313" key="5">
    <source>
        <dbReference type="Proteomes" id="UP000305921"/>
    </source>
</evidence>
<dbReference type="InterPro" id="IPR050963">
    <property type="entry name" value="Sirohydro_Cobaltochel/CbiX"/>
</dbReference>
<feature type="compositionally biased region" description="Low complexity" evidence="3">
    <location>
        <begin position="49"/>
        <end position="66"/>
    </location>
</feature>
<keyword evidence="1" id="KW-0479">Metal-binding</keyword>
<evidence type="ECO:0000256" key="1">
    <source>
        <dbReference type="ARBA" id="ARBA00022723"/>
    </source>
</evidence>
<dbReference type="CDD" id="cd03416">
    <property type="entry name" value="CbiX_SirB_N"/>
    <property type="match status" value="1"/>
</dbReference>
<dbReference type="SUPFAM" id="SSF53800">
    <property type="entry name" value="Chelatase"/>
    <property type="match status" value="1"/>
</dbReference>
<dbReference type="Proteomes" id="UP000305921">
    <property type="component" value="Unassembled WGS sequence"/>
</dbReference>
<dbReference type="Gene3D" id="3.40.50.1400">
    <property type="match status" value="2"/>
</dbReference>
<dbReference type="PANTHER" id="PTHR33542:SF5">
    <property type="entry name" value="FERROCHELATASE CHE1"/>
    <property type="match status" value="1"/>
</dbReference>
<dbReference type="Pfam" id="PF01903">
    <property type="entry name" value="CbiX"/>
    <property type="match status" value="2"/>
</dbReference>
<gene>
    <name evidence="4" type="ORF">FEF34_26260</name>
</gene>
<evidence type="ECO:0000313" key="4">
    <source>
        <dbReference type="EMBL" id="TLQ46027.1"/>
    </source>
</evidence>
<dbReference type="CDD" id="cd03414">
    <property type="entry name" value="CbiX_SirB_C"/>
    <property type="match status" value="1"/>
</dbReference>
<protein>
    <submittedName>
        <fullName evidence="4">Sirohydrochlorin chelatase</fullName>
    </submittedName>
</protein>
<dbReference type="InterPro" id="IPR002762">
    <property type="entry name" value="CbiX-like"/>
</dbReference>
<comment type="caution">
    <text evidence="4">The sequence shown here is derived from an EMBL/GenBank/DDBJ whole genome shotgun (WGS) entry which is preliminary data.</text>
</comment>
<dbReference type="OrthoDB" id="7345302at2"/>
<proteinExistence type="predicted"/>
<evidence type="ECO:0000256" key="2">
    <source>
        <dbReference type="ARBA" id="ARBA00023239"/>
    </source>
</evidence>